<evidence type="ECO:0000256" key="1">
    <source>
        <dbReference type="SAM" id="Phobius"/>
    </source>
</evidence>
<keyword evidence="1" id="KW-0472">Membrane</keyword>
<dbReference type="AlphaFoldDB" id="A0A1B6EBV8"/>
<proteinExistence type="predicted"/>
<protein>
    <submittedName>
        <fullName evidence="2">Uncharacterized protein</fullName>
    </submittedName>
</protein>
<accession>A0A1B6EBV8</accession>
<keyword evidence="1" id="KW-1133">Transmembrane helix</keyword>
<reference evidence="2" key="1">
    <citation type="submission" date="2015-12" db="EMBL/GenBank/DDBJ databases">
        <title>De novo transcriptome assembly of four potential Pierce s Disease insect vectors from Arizona vineyards.</title>
        <authorList>
            <person name="Tassone E.E."/>
        </authorList>
    </citation>
    <scope>NUCLEOTIDE SEQUENCE</scope>
</reference>
<dbReference type="EMBL" id="GEDC01001944">
    <property type="protein sequence ID" value="JAS35354.1"/>
    <property type="molecule type" value="Transcribed_RNA"/>
</dbReference>
<feature type="transmembrane region" description="Helical" evidence="1">
    <location>
        <begin position="126"/>
        <end position="146"/>
    </location>
</feature>
<keyword evidence="1" id="KW-0812">Transmembrane</keyword>
<gene>
    <name evidence="2" type="ORF">g.15325</name>
</gene>
<name>A0A1B6EBV8_9HEMI</name>
<evidence type="ECO:0000313" key="2">
    <source>
        <dbReference type="EMBL" id="JAS35354.1"/>
    </source>
</evidence>
<organism evidence="2">
    <name type="scientific">Clastoptera arizonana</name>
    <name type="common">Arizona spittle bug</name>
    <dbReference type="NCBI Taxonomy" id="38151"/>
    <lineage>
        <taxon>Eukaryota</taxon>
        <taxon>Metazoa</taxon>
        <taxon>Ecdysozoa</taxon>
        <taxon>Arthropoda</taxon>
        <taxon>Hexapoda</taxon>
        <taxon>Insecta</taxon>
        <taxon>Pterygota</taxon>
        <taxon>Neoptera</taxon>
        <taxon>Paraneoptera</taxon>
        <taxon>Hemiptera</taxon>
        <taxon>Auchenorrhyncha</taxon>
        <taxon>Cercopoidea</taxon>
        <taxon>Clastopteridae</taxon>
        <taxon>Clastoptera</taxon>
    </lineage>
</organism>
<sequence length="215" mass="24833">MYVCFKIHNLSKKLLLALINLIKTFFRLKMPPEFTYEVDPETGVKIETDSGSGEVACASSLTRYSFYGDSETGERNQNLHAIPKHVFKVPRSYLKVKKKYISTAMCETPRSSHNNSWVHNININTLFILPLMVILPGWFTVIYVLAEGIFHLWAHKNNYTHYKSPFEPVFEQACAICSFQRSMDKVGKLQDERLIQVTTRRLLDYNYVKKIGLGT</sequence>